<evidence type="ECO:0000313" key="9">
    <source>
        <dbReference type="Proteomes" id="UP000631114"/>
    </source>
</evidence>
<organism evidence="8 9">
    <name type="scientific">Coptis chinensis</name>
    <dbReference type="NCBI Taxonomy" id="261450"/>
    <lineage>
        <taxon>Eukaryota</taxon>
        <taxon>Viridiplantae</taxon>
        <taxon>Streptophyta</taxon>
        <taxon>Embryophyta</taxon>
        <taxon>Tracheophyta</taxon>
        <taxon>Spermatophyta</taxon>
        <taxon>Magnoliopsida</taxon>
        <taxon>Ranunculales</taxon>
        <taxon>Ranunculaceae</taxon>
        <taxon>Coptidoideae</taxon>
        <taxon>Coptis</taxon>
    </lineage>
</organism>
<evidence type="ECO:0000256" key="7">
    <source>
        <dbReference type="SAM" id="Phobius"/>
    </source>
</evidence>
<dbReference type="PANTHER" id="PTHR45724">
    <property type="entry name" value="AQUAPORIN NIP2-1"/>
    <property type="match status" value="1"/>
</dbReference>
<dbReference type="PRINTS" id="PR00783">
    <property type="entry name" value="MINTRINSICP"/>
</dbReference>
<dbReference type="SUPFAM" id="SSF81338">
    <property type="entry name" value="Aquaporin-like"/>
    <property type="match status" value="1"/>
</dbReference>
<gene>
    <name evidence="8" type="ORF">IFM89_017548</name>
</gene>
<dbReference type="PANTHER" id="PTHR45724:SF26">
    <property type="entry name" value="AQUAPORIN NIP7-1-RELATED"/>
    <property type="match status" value="1"/>
</dbReference>
<dbReference type="EMBL" id="JADFTS010000005">
    <property type="protein sequence ID" value="KAF9605529.1"/>
    <property type="molecule type" value="Genomic_DNA"/>
</dbReference>
<evidence type="ECO:0000256" key="1">
    <source>
        <dbReference type="ARBA" id="ARBA00004141"/>
    </source>
</evidence>
<keyword evidence="9" id="KW-1185">Reference proteome</keyword>
<accession>A0A835LW85</accession>
<keyword evidence="5" id="KW-0813">Transport</keyword>
<proteinExistence type="inferred from homology"/>
<comment type="subcellular location">
    <subcellularLocation>
        <location evidence="1">Membrane</location>
        <topology evidence="1">Multi-pass membrane protein</topology>
    </subcellularLocation>
</comment>
<dbReference type="GO" id="GO:0016020">
    <property type="term" value="C:membrane"/>
    <property type="evidence" value="ECO:0007669"/>
    <property type="project" value="UniProtKB-SubCell"/>
</dbReference>
<comment type="caution">
    <text evidence="8">The sequence shown here is derived from an EMBL/GenBank/DDBJ whole genome shotgun (WGS) entry which is preliminary data.</text>
</comment>
<evidence type="ECO:0008006" key="10">
    <source>
        <dbReference type="Google" id="ProtNLM"/>
    </source>
</evidence>
<feature type="non-terminal residue" evidence="8">
    <location>
        <position position="285"/>
    </location>
</feature>
<dbReference type="InterPro" id="IPR000425">
    <property type="entry name" value="MIP"/>
</dbReference>
<dbReference type="InterPro" id="IPR023271">
    <property type="entry name" value="Aquaporin-like"/>
</dbReference>
<keyword evidence="2 5" id="KW-0812">Transmembrane</keyword>
<dbReference type="Pfam" id="PF00230">
    <property type="entry name" value="MIP"/>
    <property type="match status" value="1"/>
</dbReference>
<dbReference type="OrthoDB" id="3222at2759"/>
<feature type="transmembrane region" description="Helical" evidence="7">
    <location>
        <begin position="152"/>
        <end position="169"/>
    </location>
</feature>
<evidence type="ECO:0000256" key="5">
    <source>
        <dbReference type="RuleBase" id="RU000477"/>
    </source>
</evidence>
<feature type="compositionally biased region" description="Polar residues" evidence="6">
    <location>
        <begin position="18"/>
        <end position="48"/>
    </location>
</feature>
<dbReference type="GO" id="GO:0015267">
    <property type="term" value="F:channel activity"/>
    <property type="evidence" value="ECO:0007669"/>
    <property type="project" value="InterPro"/>
</dbReference>
<dbReference type="AlphaFoldDB" id="A0A835LW85"/>
<name>A0A835LW85_9MAGN</name>
<feature type="transmembrane region" description="Helical" evidence="7">
    <location>
        <begin position="181"/>
        <end position="203"/>
    </location>
</feature>
<keyword evidence="4 7" id="KW-0472">Membrane</keyword>
<protein>
    <recommendedName>
        <fullName evidence="10">Aquaporin</fullName>
    </recommendedName>
</protein>
<evidence type="ECO:0000313" key="8">
    <source>
        <dbReference type="EMBL" id="KAF9605529.1"/>
    </source>
</evidence>
<keyword evidence="3 7" id="KW-1133">Transmembrane helix</keyword>
<evidence type="ECO:0000256" key="2">
    <source>
        <dbReference type="ARBA" id="ARBA00022692"/>
    </source>
</evidence>
<evidence type="ECO:0000256" key="4">
    <source>
        <dbReference type="ARBA" id="ARBA00023136"/>
    </source>
</evidence>
<feature type="region of interest" description="Disordered" evidence="6">
    <location>
        <begin position="18"/>
        <end position="51"/>
    </location>
</feature>
<dbReference type="Gene3D" id="1.20.1080.10">
    <property type="entry name" value="Glycerol uptake facilitator protein"/>
    <property type="match status" value="2"/>
</dbReference>
<dbReference type="Proteomes" id="UP000631114">
    <property type="component" value="Unassembled WGS sequence"/>
</dbReference>
<reference evidence="8 9" key="1">
    <citation type="submission" date="2020-10" db="EMBL/GenBank/DDBJ databases">
        <title>The Coptis chinensis genome and diversification of protoberbering-type alkaloids.</title>
        <authorList>
            <person name="Wang B."/>
            <person name="Shu S."/>
            <person name="Song C."/>
            <person name="Liu Y."/>
        </authorList>
    </citation>
    <scope>NUCLEOTIDE SEQUENCE [LARGE SCALE GENOMIC DNA]</scope>
    <source>
        <strain evidence="8">HL-2020</strain>
        <tissue evidence="8">Leaf</tissue>
    </source>
</reference>
<sequence>YITIMNQMCEKLPVSNYPNEASSSTNSQGDQELGTCSNSTRGDASSNGRFPPPTDLINTARMVFAEFLGTFILMFCVCGIVASTELMRGEIGLLEYAATGVYRYLTLLIVLQVPFYILAQMLGSIIATLAGAKVYGIQAELATTHPFHGSMTAFWAELIATLIIVFLAASMSYEARTLGHLPGFVIGIAIALAILITGPVSGGSLNPARSLGPAIASGRFNDIWVYIVAPTIGAVTGGLLAKFLRPSCRPCCSSNVYILDVLAQAQIHAPKAVAEPGYALAHPEI</sequence>
<feature type="transmembrane region" description="Helical" evidence="7">
    <location>
        <begin position="104"/>
        <end position="132"/>
    </location>
</feature>
<feature type="transmembrane region" description="Helical" evidence="7">
    <location>
        <begin position="62"/>
        <end position="83"/>
    </location>
</feature>
<evidence type="ECO:0000256" key="3">
    <source>
        <dbReference type="ARBA" id="ARBA00022989"/>
    </source>
</evidence>
<feature type="transmembrane region" description="Helical" evidence="7">
    <location>
        <begin position="223"/>
        <end position="244"/>
    </location>
</feature>
<dbReference type="InterPro" id="IPR034294">
    <property type="entry name" value="Aquaporin_transptr"/>
</dbReference>
<evidence type="ECO:0000256" key="6">
    <source>
        <dbReference type="SAM" id="MobiDB-lite"/>
    </source>
</evidence>
<comment type="similarity">
    <text evidence="5">Belongs to the MIP/aquaporin (TC 1.A.8) family.</text>
</comment>